<feature type="transmembrane region" description="Helical" evidence="6">
    <location>
        <begin position="144"/>
        <end position="164"/>
    </location>
</feature>
<evidence type="ECO:0000256" key="2">
    <source>
        <dbReference type="ARBA" id="ARBA00022692"/>
    </source>
</evidence>
<evidence type="ECO:0000313" key="8">
    <source>
        <dbReference type="Proteomes" id="UP000547976"/>
    </source>
</evidence>
<sequence length="312" mass="34599">MFMGVRAIQGLFLTSGQTIAIAFIKDIFFFHERARKIGLWVLMYITSLYWGPLLANFVIGETHQWQDAFWLGVGMKHHSGYFESVFDAYKRILLILSKPVILLVLLAYFMCFAWAIGVNISTAILFGLPQAMGGYGYSFTQLGYLHFAPIVGVFLGEIFGHFFNDHLTRSYVQKHNGVFEPEARLTTIYISAIPMIAGLVLMGQTLHKHLSVAAIVVGWGMHAFGIMLASVAVASYLLDAYPSAPAEVCGLTNVFRALSGFSVGYYQQPWGAKVGYDGSFGTQACIVAASMILIAIVHRFGHQLRLKFGQVR</sequence>
<keyword evidence="2 6" id="KW-0812">Transmembrane</keyword>
<feature type="transmembrane region" description="Helical" evidence="6">
    <location>
        <begin position="100"/>
        <end position="124"/>
    </location>
</feature>
<feature type="transmembrane region" description="Helical" evidence="6">
    <location>
        <begin position="212"/>
        <end position="238"/>
    </location>
</feature>
<feature type="transmembrane region" description="Helical" evidence="6">
    <location>
        <begin position="38"/>
        <end position="59"/>
    </location>
</feature>
<dbReference type="PANTHER" id="PTHR23502">
    <property type="entry name" value="MAJOR FACILITATOR SUPERFAMILY"/>
    <property type="match status" value="1"/>
</dbReference>
<dbReference type="RefSeq" id="XP_036530625.1">
    <property type="nucleotide sequence ID" value="XM_036678848.1"/>
</dbReference>
<comment type="subcellular location">
    <subcellularLocation>
        <location evidence="1">Membrane</location>
        <topology evidence="1">Multi-pass membrane protein</topology>
    </subcellularLocation>
</comment>
<dbReference type="AlphaFoldDB" id="A0A8H5KMH2"/>
<keyword evidence="5" id="KW-0325">Glycoprotein</keyword>
<dbReference type="GO" id="GO:0022857">
    <property type="term" value="F:transmembrane transporter activity"/>
    <property type="evidence" value="ECO:0007669"/>
    <property type="project" value="InterPro"/>
</dbReference>
<dbReference type="OrthoDB" id="2533084at2759"/>
<gene>
    <name evidence="7" type="ORF">FSUBG_13908</name>
</gene>
<evidence type="ECO:0000313" key="7">
    <source>
        <dbReference type="EMBL" id="KAF5575463.1"/>
    </source>
</evidence>
<dbReference type="GeneID" id="59313566"/>
<name>A0A8H5KMH2_GIBSU</name>
<dbReference type="Proteomes" id="UP000547976">
    <property type="component" value="Unassembled WGS sequence"/>
</dbReference>
<dbReference type="GO" id="GO:0004497">
    <property type="term" value="F:monooxygenase activity"/>
    <property type="evidence" value="ECO:0007669"/>
    <property type="project" value="UniProtKB-KW"/>
</dbReference>
<proteinExistence type="predicted"/>
<keyword evidence="4 6" id="KW-0472">Membrane</keyword>
<evidence type="ECO:0000256" key="6">
    <source>
        <dbReference type="SAM" id="Phobius"/>
    </source>
</evidence>
<protein>
    <submittedName>
        <fullName evidence="7">Monophenol monooxygenase</fullName>
    </submittedName>
</protein>
<dbReference type="Gene3D" id="1.20.1250.20">
    <property type="entry name" value="MFS general substrate transporter like domains"/>
    <property type="match status" value="2"/>
</dbReference>
<dbReference type="InterPro" id="IPR036259">
    <property type="entry name" value="MFS_trans_sf"/>
</dbReference>
<keyword evidence="3 6" id="KW-1133">Transmembrane helix</keyword>
<dbReference type="EMBL" id="JAAOAV010000425">
    <property type="protein sequence ID" value="KAF5575463.1"/>
    <property type="molecule type" value="Genomic_DNA"/>
</dbReference>
<dbReference type="GO" id="GO:0005886">
    <property type="term" value="C:plasma membrane"/>
    <property type="evidence" value="ECO:0007669"/>
    <property type="project" value="TreeGrafter"/>
</dbReference>
<evidence type="ECO:0000256" key="3">
    <source>
        <dbReference type="ARBA" id="ARBA00022989"/>
    </source>
</evidence>
<keyword evidence="7" id="KW-0503">Monooxygenase</keyword>
<feature type="transmembrane region" description="Helical" evidence="6">
    <location>
        <begin position="185"/>
        <end position="206"/>
    </location>
</feature>
<dbReference type="Pfam" id="PF07690">
    <property type="entry name" value="MFS_1"/>
    <property type="match status" value="1"/>
</dbReference>
<accession>A0A8H5KMH2</accession>
<keyword evidence="8" id="KW-1185">Reference proteome</keyword>
<reference evidence="7 8" key="1">
    <citation type="submission" date="2020-05" db="EMBL/GenBank/DDBJ databases">
        <title>Identification and distribution of gene clusters putatively required for synthesis of sphingolipid metabolism inhibitors in phylogenetically diverse species of the filamentous fungus Fusarium.</title>
        <authorList>
            <person name="Kim H.-S."/>
            <person name="Busman M."/>
            <person name="Brown D.W."/>
            <person name="Divon H."/>
            <person name="Uhlig S."/>
            <person name="Proctor R.H."/>
        </authorList>
    </citation>
    <scope>NUCLEOTIDE SEQUENCE [LARGE SCALE GENOMIC DNA]</scope>
    <source>
        <strain evidence="7 8">NRRL 66333</strain>
    </source>
</reference>
<evidence type="ECO:0000256" key="5">
    <source>
        <dbReference type="ARBA" id="ARBA00023180"/>
    </source>
</evidence>
<evidence type="ECO:0000256" key="1">
    <source>
        <dbReference type="ARBA" id="ARBA00004141"/>
    </source>
</evidence>
<keyword evidence="7" id="KW-0560">Oxidoreductase</keyword>
<evidence type="ECO:0000256" key="4">
    <source>
        <dbReference type="ARBA" id="ARBA00023136"/>
    </source>
</evidence>
<feature type="transmembrane region" description="Helical" evidence="6">
    <location>
        <begin position="280"/>
        <end position="297"/>
    </location>
</feature>
<dbReference type="InterPro" id="IPR011701">
    <property type="entry name" value="MFS"/>
</dbReference>
<comment type="caution">
    <text evidence="7">The sequence shown here is derived from an EMBL/GenBank/DDBJ whole genome shotgun (WGS) entry which is preliminary data.</text>
</comment>
<dbReference type="PANTHER" id="PTHR23502:SF22">
    <property type="entry name" value="MAJOR FACILITATOR SUPERFAMILY (MFS) PROFILE DOMAIN-CONTAINING PROTEIN"/>
    <property type="match status" value="1"/>
</dbReference>
<dbReference type="SUPFAM" id="SSF103473">
    <property type="entry name" value="MFS general substrate transporter"/>
    <property type="match status" value="1"/>
</dbReference>
<organism evidence="7 8">
    <name type="scientific">Gibberella subglutinans</name>
    <name type="common">Fusarium subglutinans</name>
    <dbReference type="NCBI Taxonomy" id="42677"/>
    <lineage>
        <taxon>Eukaryota</taxon>
        <taxon>Fungi</taxon>
        <taxon>Dikarya</taxon>
        <taxon>Ascomycota</taxon>
        <taxon>Pezizomycotina</taxon>
        <taxon>Sordariomycetes</taxon>
        <taxon>Hypocreomycetidae</taxon>
        <taxon>Hypocreales</taxon>
        <taxon>Nectriaceae</taxon>
        <taxon>Fusarium</taxon>
        <taxon>Fusarium fujikuroi species complex</taxon>
    </lineage>
</organism>